<dbReference type="PANTHER" id="PTHR13659:SF5">
    <property type="entry name" value="PROTEIN FAM8A1"/>
    <property type="match status" value="1"/>
</dbReference>
<dbReference type="Proteomes" id="UP000494163">
    <property type="component" value="Chromosome 2R"/>
</dbReference>
<dbReference type="AlphaFoldDB" id="A0A0M4E7S3"/>
<accession>A0A0M4E7S3</accession>
<feature type="transmembrane region" description="Helical" evidence="6">
    <location>
        <begin position="291"/>
        <end position="310"/>
    </location>
</feature>
<name>A0A0M4E7S3_DROBS</name>
<evidence type="ECO:0000256" key="4">
    <source>
        <dbReference type="ARBA" id="ARBA00023136"/>
    </source>
</evidence>
<dbReference type="GO" id="GO:0016020">
    <property type="term" value="C:membrane"/>
    <property type="evidence" value="ECO:0007669"/>
    <property type="project" value="UniProtKB-SubCell"/>
</dbReference>
<dbReference type="PANTHER" id="PTHR13659">
    <property type="entry name" value="AUTOSOMAL HIGHLY CONSERVED PROTEIN"/>
    <property type="match status" value="1"/>
</dbReference>
<dbReference type="OrthoDB" id="10061042at2759"/>
<dbReference type="Pfam" id="PF06271">
    <property type="entry name" value="RDD"/>
    <property type="match status" value="1"/>
</dbReference>
<evidence type="ECO:0000313" key="8">
    <source>
        <dbReference type="EMBL" id="ALC40634.1"/>
    </source>
</evidence>
<protein>
    <submittedName>
        <fullName evidence="8">CG8237</fullName>
    </submittedName>
</protein>
<feature type="transmembrane region" description="Helical" evidence="6">
    <location>
        <begin position="209"/>
        <end position="234"/>
    </location>
</feature>
<keyword evidence="2 6" id="KW-0812">Transmembrane</keyword>
<organism evidence="8 9">
    <name type="scientific">Drosophila busckii</name>
    <name type="common">Fruit fly</name>
    <dbReference type="NCBI Taxonomy" id="30019"/>
    <lineage>
        <taxon>Eukaryota</taxon>
        <taxon>Metazoa</taxon>
        <taxon>Ecdysozoa</taxon>
        <taxon>Arthropoda</taxon>
        <taxon>Hexapoda</taxon>
        <taxon>Insecta</taxon>
        <taxon>Pterygota</taxon>
        <taxon>Neoptera</taxon>
        <taxon>Endopterygota</taxon>
        <taxon>Diptera</taxon>
        <taxon>Brachycera</taxon>
        <taxon>Muscomorpha</taxon>
        <taxon>Ephydroidea</taxon>
        <taxon>Drosophilidae</taxon>
        <taxon>Drosophila</taxon>
    </lineage>
</organism>
<dbReference type="EMBL" id="CP012524">
    <property type="protein sequence ID" value="ALC40634.1"/>
    <property type="molecule type" value="Genomic_DNA"/>
</dbReference>
<evidence type="ECO:0000256" key="6">
    <source>
        <dbReference type="SAM" id="Phobius"/>
    </source>
</evidence>
<keyword evidence="4 6" id="KW-0472">Membrane</keyword>
<evidence type="ECO:0000313" key="9">
    <source>
        <dbReference type="Proteomes" id="UP000494163"/>
    </source>
</evidence>
<evidence type="ECO:0000256" key="3">
    <source>
        <dbReference type="ARBA" id="ARBA00022989"/>
    </source>
</evidence>
<proteinExistence type="predicted"/>
<dbReference type="STRING" id="30019.A0A0M4E7S3"/>
<keyword evidence="9" id="KW-1185">Reference proteome</keyword>
<dbReference type="InterPro" id="IPR039871">
    <property type="entry name" value="FAM8A1"/>
</dbReference>
<evidence type="ECO:0000259" key="7">
    <source>
        <dbReference type="Pfam" id="PF06271"/>
    </source>
</evidence>
<evidence type="ECO:0000256" key="1">
    <source>
        <dbReference type="ARBA" id="ARBA00004141"/>
    </source>
</evidence>
<evidence type="ECO:0000256" key="5">
    <source>
        <dbReference type="SAM" id="MobiDB-lite"/>
    </source>
</evidence>
<sequence>MGDKDTSEVATPQAASEVKERKPYAINKELSTKEAYFASLEEWAKQAALIQMFPNYFMANYSYPQMLQSQFPFPAPGINPLLTNRQTTPQLQQQPQPQPQQLPLPGQGNAAAAQPNFNRFRVLDEVQQQEIIQRVGGTEVVVAPFWKRAVAEAIDMVILFILKIIVTFSLFHVFDLAFDKDVVRKTLDEDDIFNFLDISMDFLTLSSDLLLIELVTKLIVCLYECLWTVFYHGATPGKSLMKIRIVYVEAVVPLQPPVMPQFVFQPQREPLRAVLYPAETPGFIRALMRAFAKNLVMTLLFPICVVMIFFKNNCTVYDIITKTIVVEANSNRLPAAGAVPQPQAQVRPHQH</sequence>
<feature type="region of interest" description="Disordered" evidence="5">
    <location>
        <begin position="88"/>
        <end position="111"/>
    </location>
</feature>
<feature type="region of interest" description="Disordered" evidence="5">
    <location>
        <begin position="1"/>
        <end position="20"/>
    </location>
</feature>
<comment type="subcellular location">
    <subcellularLocation>
        <location evidence="1">Membrane</location>
        <topology evidence="1">Multi-pass membrane protein</topology>
    </subcellularLocation>
</comment>
<keyword evidence="3 6" id="KW-1133">Transmembrane helix</keyword>
<dbReference type="OMA" id="FPICVVM"/>
<reference evidence="8 9" key="1">
    <citation type="submission" date="2015-08" db="EMBL/GenBank/DDBJ databases">
        <title>Ancestral chromatin configuration constrains chromatin evolution on differentiating sex chromosomes in Drosophila.</title>
        <authorList>
            <person name="Zhou Q."/>
            <person name="Bachtrog D."/>
        </authorList>
    </citation>
    <scope>NUCLEOTIDE SEQUENCE [LARGE SCALE GENOMIC DNA]</scope>
    <source>
        <tissue evidence="8">Whole larvae</tissue>
    </source>
</reference>
<gene>
    <name evidence="8" type="ORF">Dbus_chr2Rg213</name>
</gene>
<dbReference type="InterPro" id="IPR010432">
    <property type="entry name" value="RDD"/>
</dbReference>
<feature type="domain" description="RDD" evidence="7">
    <location>
        <begin position="142"/>
        <end position="246"/>
    </location>
</feature>
<feature type="transmembrane region" description="Helical" evidence="6">
    <location>
        <begin position="153"/>
        <end position="174"/>
    </location>
</feature>
<evidence type="ECO:0000256" key="2">
    <source>
        <dbReference type="ARBA" id="ARBA00022692"/>
    </source>
</evidence>